<dbReference type="PANTHER" id="PTHR12968:SF4">
    <property type="entry name" value="TECTONIC-LIKE COMPLEX MEMBER MKS1"/>
    <property type="match status" value="1"/>
</dbReference>
<evidence type="ECO:0000256" key="3">
    <source>
        <dbReference type="ARBA" id="ARBA00022794"/>
    </source>
</evidence>
<dbReference type="GO" id="GO:0036038">
    <property type="term" value="C:MKS complex"/>
    <property type="evidence" value="ECO:0007669"/>
    <property type="project" value="TreeGrafter"/>
</dbReference>
<keyword evidence="3" id="KW-0970">Cilium biogenesis/degradation</keyword>
<comment type="subcellular location">
    <subcellularLocation>
        <location evidence="1">Cytoplasm</location>
        <location evidence="1">Cytoskeleton</location>
        <location evidence="1">Cilium basal body</location>
    </subcellularLocation>
</comment>
<protein>
    <submittedName>
        <fullName evidence="7">Uncharacterized protein</fullName>
    </submittedName>
</protein>
<dbReference type="GO" id="GO:0060271">
    <property type="term" value="P:cilium assembly"/>
    <property type="evidence" value="ECO:0007669"/>
    <property type="project" value="TreeGrafter"/>
</dbReference>
<evidence type="ECO:0000256" key="5">
    <source>
        <dbReference type="ARBA" id="ARBA00023273"/>
    </source>
</evidence>
<organism evidence="7 8">
    <name type="scientific">Phytophthora aleatoria</name>
    <dbReference type="NCBI Taxonomy" id="2496075"/>
    <lineage>
        <taxon>Eukaryota</taxon>
        <taxon>Sar</taxon>
        <taxon>Stramenopiles</taxon>
        <taxon>Oomycota</taxon>
        <taxon>Peronosporomycetes</taxon>
        <taxon>Peronosporales</taxon>
        <taxon>Peronosporaceae</taxon>
        <taxon>Phytophthora</taxon>
    </lineage>
</organism>
<evidence type="ECO:0000256" key="6">
    <source>
        <dbReference type="SAM" id="MobiDB-lite"/>
    </source>
</evidence>
<sequence>MIDKGTTGQKSSMPLTQYYHVRDPMENLLISVTLRKISGFGSDSSDNSVPVGRTWTYSFQWQEKKLSLRYGCTSKYYGGYEKKREIERLEARGIQLSTRKAREIRGDRKSSESDNTDILSSYVDVDDFIPKEYGKEPPSTSKDSVTHLIPPDLTRRPRDKRNETSWTSNQRRAWLRANREDKFRAMHIVALIEGMERVLCSLRFYKETGLFCATPGFSAPIVEPENDPDLLIKGPRLSTYHIATSSGSLYEYVLDNIHDLYPFASAEDQRLSRDIRLQEEKRDIAEVTRWHQPNKNPKLSDPRIVGSINIQRKMMISLEVVAVDNPKTTDPVYVEYELELPGRAGYPQWKLQPGNYTRKRGKTPLSLPQRSAYPGCLTSAAFGYQQHFNLKLVKGELSLAAERTDKEDDFGNIVASPVLHLSVYSRDSWRRKRTQGHGEIKLTDSSGSYDFDVPIHKPITSICDQMEELFLGIDESTEDDNLTRDRSQEVSTDESPISTMITSRLGQKSEFTNSTVRVRCNIVNLQPSKYPGDANNVRLTSASIATPFVNTRVVKRSVQEILQSVKLEKRLASITDPRLQAALRSPPPTDVAATTQSLIDKSDLV</sequence>
<feature type="region of interest" description="Disordered" evidence="6">
    <location>
        <begin position="477"/>
        <end position="496"/>
    </location>
</feature>
<keyword evidence="5" id="KW-0966">Cell projection</keyword>
<evidence type="ECO:0000256" key="4">
    <source>
        <dbReference type="ARBA" id="ARBA00023212"/>
    </source>
</evidence>
<dbReference type="Pfam" id="PF07162">
    <property type="entry name" value="B9-C2"/>
    <property type="match status" value="1"/>
</dbReference>
<reference evidence="7" key="1">
    <citation type="submission" date="2021-01" db="EMBL/GenBank/DDBJ databases">
        <title>Phytophthora aleatoria, a newly-described species from Pinus radiata is distinct from Phytophthora cactorum isolates based on comparative genomics.</title>
        <authorList>
            <person name="Mcdougal R."/>
            <person name="Panda P."/>
            <person name="Williams N."/>
            <person name="Studholme D.J."/>
        </authorList>
    </citation>
    <scope>NUCLEOTIDE SEQUENCE</scope>
    <source>
        <strain evidence="7">NZFS 4037</strain>
    </source>
</reference>
<evidence type="ECO:0000256" key="2">
    <source>
        <dbReference type="ARBA" id="ARBA00022490"/>
    </source>
</evidence>
<evidence type="ECO:0000313" key="7">
    <source>
        <dbReference type="EMBL" id="KAG6973933.1"/>
    </source>
</evidence>
<evidence type="ECO:0000256" key="1">
    <source>
        <dbReference type="ARBA" id="ARBA00004120"/>
    </source>
</evidence>
<proteinExistence type="predicted"/>
<dbReference type="EMBL" id="JAENGY010000100">
    <property type="protein sequence ID" value="KAG6973933.1"/>
    <property type="molecule type" value="Genomic_DNA"/>
</dbReference>
<keyword evidence="4" id="KW-0206">Cytoskeleton</keyword>
<feature type="region of interest" description="Disordered" evidence="6">
    <location>
        <begin position="133"/>
        <end position="169"/>
    </location>
</feature>
<dbReference type="Proteomes" id="UP000709295">
    <property type="component" value="Unassembled WGS sequence"/>
</dbReference>
<dbReference type="AlphaFoldDB" id="A0A8J5ITA2"/>
<keyword evidence="8" id="KW-1185">Reference proteome</keyword>
<feature type="compositionally biased region" description="Basic and acidic residues" evidence="6">
    <location>
        <begin position="153"/>
        <end position="163"/>
    </location>
</feature>
<accession>A0A8J5ITA2</accession>
<gene>
    <name evidence="7" type="ORF">JG688_00003313</name>
</gene>
<keyword evidence="2" id="KW-0963">Cytoplasm</keyword>
<evidence type="ECO:0000313" key="8">
    <source>
        <dbReference type="Proteomes" id="UP000709295"/>
    </source>
</evidence>
<dbReference type="InterPro" id="IPR010796">
    <property type="entry name" value="C2_B9-type_dom"/>
</dbReference>
<name>A0A8J5ITA2_9STRA</name>
<comment type="caution">
    <text evidence="7">The sequence shown here is derived from an EMBL/GenBank/DDBJ whole genome shotgun (WGS) entry which is preliminary data.</text>
</comment>
<dbReference type="PANTHER" id="PTHR12968">
    <property type="entry name" value="B9 DOMAIN-CONTAINING"/>
    <property type="match status" value="1"/>
</dbReference>